<protein>
    <recommendedName>
        <fullName evidence="8">Histone H4</fullName>
    </recommendedName>
</protein>
<dbReference type="GO" id="GO:0030527">
    <property type="term" value="F:structural constituent of chromatin"/>
    <property type="evidence" value="ECO:0007669"/>
    <property type="project" value="InterPro"/>
</dbReference>
<evidence type="ECO:0000256" key="6">
    <source>
        <dbReference type="ARBA" id="ARBA00023242"/>
    </source>
</evidence>
<dbReference type="Proteomes" id="UP000756346">
    <property type="component" value="Unassembled WGS sequence"/>
</dbReference>
<dbReference type="AlphaFoldDB" id="A0A9P9BQP9"/>
<proteinExistence type="inferred from homology"/>
<comment type="subunit">
    <text evidence="8">The nucleosome is a histone octamer containing two molecules each of H2A, H2B, H3 and H4 assembled in one H3-H4 heterotetramer and two H2A-H2B heterodimers. The octamer wraps approximately 147 bp of DNA.</text>
</comment>
<dbReference type="SMART" id="SM00417">
    <property type="entry name" value="H4"/>
    <property type="match status" value="1"/>
</dbReference>
<evidence type="ECO:0000256" key="2">
    <source>
        <dbReference type="ARBA" id="ARBA00004286"/>
    </source>
</evidence>
<dbReference type="InterPro" id="IPR001951">
    <property type="entry name" value="Histone_H4"/>
</dbReference>
<dbReference type="GO" id="GO:0046982">
    <property type="term" value="F:protein heterodimerization activity"/>
    <property type="evidence" value="ECO:0007669"/>
    <property type="project" value="InterPro"/>
</dbReference>
<organism evidence="9 10">
    <name type="scientific">Microdochium trichocladiopsis</name>
    <dbReference type="NCBI Taxonomy" id="1682393"/>
    <lineage>
        <taxon>Eukaryota</taxon>
        <taxon>Fungi</taxon>
        <taxon>Dikarya</taxon>
        <taxon>Ascomycota</taxon>
        <taxon>Pezizomycotina</taxon>
        <taxon>Sordariomycetes</taxon>
        <taxon>Xylariomycetidae</taxon>
        <taxon>Xylariales</taxon>
        <taxon>Microdochiaceae</taxon>
        <taxon>Microdochium</taxon>
    </lineage>
</organism>
<reference evidence="9" key="1">
    <citation type="journal article" date="2021" name="Nat. Commun.">
        <title>Genetic determinants of endophytism in the Arabidopsis root mycobiome.</title>
        <authorList>
            <person name="Mesny F."/>
            <person name="Miyauchi S."/>
            <person name="Thiergart T."/>
            <person name="Pickel B."/>
            <person name="Atanasova L."/>
            <person name="Karlsson M."/>
            <person name="Huettel B."/>
            <person name="Barry K.W."/>
            <person name="Haridas S."/>
            <person name="Chen C."/>
            <person name="Bauer D."/>
            <person name="Andreopoulos W."/>
            <person name="Pangilinan J."/>
            <person name="LaButti K."/>
            <person name="Riley R."/>
            <person name="Lipzen A."/>
            <person name="Clum A."/>
            <person name="Drula E."/>
            <person name="Henrissat B."/>
            <person name="Kohler A."/>
            <person name="Grigoriev I.V."/>
            <person name="Martin F.M."/>
            <person name="Hacquard S."/>
        </authorList>
    </citation>
    <scope>NUCLEOTIDE SEQUENCE</scope>
    <source>
        <strain evidence="9">MPI-CAGE-CH-0230</strain>
    </source>
</reference>
<dbReference type="PANTHER" id="PTHR10484">
    <property type="entry name" value="HISTONE H4"/>
    <property type="match status" value="1"/>
</dbReference>
<keyword evidence="6 8" id="KW-0539">Nucleus</keyword>
<keyword evidence="4 8" id="KW-0158">Chromosome</keyword>
<accession>A0A9P9BQP9</accession>
<name>A0A9P9BQP9_9PEZI</name>
<evidence type="ECO:0000256" key="7">
    <source>
        <dbReference type="ARBA" id="ARBA00023269"/>
    </source>
</evidence>
<evidence type="ECO:0000256" key="5">
    <source>
        <dbReference type="ARBA" id="ARBA00023125"/>
    </source>
</evidence>
<comment type="function">
    <text evidence="8">Core component of nucleosome. Nucleosomes wrap and compact DNA into chromatin, limiting DNA accessibility to the cellular machineries which require DNA as a template. Histones thereby play a central role in transcription regulation, DNA repair, DNA replication and chromosomal stability. DNA accessibility is regulated via a complex set of post-translational modifications of histones, also called histone code, and nucleosome remodeling.</text>
</comment>
<evidence type="ECO:0000256" key="8">
    <source>
        <dbReference type="RuleBase" id="RU000528"/>
    </source>
</evidence>
<keyword evidence="5 8" id="KW-0238">DNA-binding</keyword>
<dbReference type="EMBL" id="JAGTJQ010000005">
    <property type="protein sequence ID" value="KAH7031085.1"/>
    <property type="molecule type" value="Genomic_DNA"/>
</dbReference>
<comment type="subcellular location">
    <subcellularLocation>
        <location evidence="2">Chromosome</location>
    </subcellularLocation>
    <subcellularLocation>
        <location evidence="1">Nucleus</location>
    </subcellularLocation>
</comment>
<dbReference type="Gene3D" id="1.10.20.10">
    <property type="entry name" value="Histone, subunit A"/>
    <property type="match status" value="1"/>
</dbReference>
<dbReference type="GO" id="GO:0005634">
    <property type="term" value="C:nucleus"/>
    <property type="evidence" value="ECO:0007669"/>
    <property type="project" value="UniProtKB-SubCell"/>
</dbReference>
<keyword evidence="10" id="KW-1185">Reference proteome</keyword>
<dbReference type="InterPro" id="IPR009072">
    <property type="entry name" value="Histone-fold"/>
</dbReference>
<dbReference type="OrthoDB" id="3919494at2759"/>
<dbReference type="GO" id="GO:0003677">
    <property type="term" value="F:DNA binding"/>
    <property type="evidence" value="ECO:0007669"/>
    <property type="project" value="UniProtKB-KW"/>
</dbReference>
<dbReference type="RefSeq" id="XP_046012765.1">
    <property type="nucleotide sequence ID" value="XM_046150016.1"/>
</dbReference>
<dbReference type="GO" id="GO:0000786">
    <property type="term" value="C:nucleosome"/>
    <property type="evidence" value="ECO:0007669"/>
    <property type="project" value="UniProtKB-KW"/>
</dbReference>
<evidence type="ECO:0000256" key="4">
    <source>
        <dbReference type="ARBA" id="ARBA00022454"/>
    </source>
</evidence>
<dbReference type="PRINTS" id="PR00623">
    <property type="entry name" value="HISTONEH4"/>
</dbReference>
<keyword evidence="7 8" id="KW-0544">Nucleosome core</keyword>
<dbReference type="SUPFAM" id="SSF47113">
    <property type="entry name" value="Histone-fold"/>
    <property type="match status" value="1"/>
</dbReference>
<evidence type="ECO:0000313" key="9">
    <source>
        <dbReference type="EMBL" id="KAH7031085.1"/>
    </source>
</evidence>
<gene>
    <name evidence="9" type="ORF">B0I36DRAFT_243937</name>
</gene>
<evidence type="ECO:0000313" key="10">
    <source>
        <dbReference type="Proteomes" id="UP000756346"/>
    </source>
</evidence>
<feature type="non-terminal residue" evidence="9">
    <location>
        <position position="73"/>
    </location>
</feature>
<dbReference type="CDD" id="cd22912">
    <property type="entry name" value="HFD_H4"/>
    <property type="match status" value="1"/>
</dbReference>
<evidence type="ECO:0000256" key="1">
    <source>
        <dbReference type="ARBA" id="ARBA00004123"/>
    </source>
</evidence>
<dbReference type="GeneID" id="70179562"/>
<comment type="similarity">
    <text evidence="3 8">Belongs to the histone H4 family.</text>
</comment>
<sequence>RRLARRGGVKRISGMIYDETRVALKDYLRTVLQDCIVCIEHRSAKTVTIGDVLFALKRQGRPIYGFDNETGRH</sequence>
<evidence type="ECO:0000256" key="3">
    <source>
        <dbReference type="ARBA" id="ARBA00006564"/>
    </source>
</evidence>
<comment type="caution">
    <text evidence="9">The sequence shown here is derived from an EMBL/GenBank/DDBJ whole genome shotgun (WGS) entry which is preliminary data.</text>
</comment>